<evidence type="ECO:0000256" key="2">
    <source>
        <dbReference type="ARBA" id="ARBA00022679"/>
    </source>
</evidence>
<protein>
    <submittedName>
        <fullName evidence="4">Glycosyltransferase involved in cell wall biosynthesis</fullName>
    </submittedName>
</protein>
<reference evidence="4 5" key="1">
    <citation type="submission" date="2018-11" db="EMBL/GenBank/DDBJ databases">
        <title>Sequencing the genomes of 1000 actinobacteria strains.</title>
        <authorList>
            <person name="Klenk H.-P."/>
        </authorList>
    </citation>
    <scope>NUCLEOTIDE SEQUENCE [LARGE SCALE GENOMIC DNA]</scope>
    <source>
        <strain evidence="4 5">DSM 10546</strain>
    </source>
</reference>
<dbReference type="InterPro" id="IPR028098">
    <property type="entry name" value="Glyco_trans_4-like_N"/>
</dbReference>
<evidence type="ECO:0000256" key="1">
    <source>
        <dbReference type="ARBA" id="ARBA00022676"/>
    </source>
</evidence>
<sequence>MTQRIAHLTTVHRPRDNRIFNKECCALAADGLDVTLIATDAGTEDVDGVHMVELPRVKGRAQRLVLAQVNAWRKLQQVKPDLLHIHDPELIPLGIAWKLLHRNKLVFDSHEILVDQVADKSYLNPVMKVVVRNYARFLLNSASRFCDGIVAATPVIGKQFANDHIQVVENYPWVREYGVPDGTSEVPGRVIYAGGLVKPRYIETIVRAVQQVPEAHLVLAGWPDAPTKELLDSVEDDPRIDYRGVVETRDVPALVATGSIGTVLFPNLAHYAESVPTKMFEYMAAGIPFVASDMAHWRRLLDGQDVCLFVDPNDVDEVAEAIRTLVKDDELRHRLGRNGRRAVETRFAFEKEAEGLAAFIRQLLAS</sequence>
<keyword evidence="1" id="KW-0328">Glycosyltransferase</keyword>
<evidence type="ECO:0000259" key="3">
    <source>
        <dbReference type="Pfam" id="PF13439"/>
    </source>
</evidence>
<proteinExistence type="predicted"/>
<dbReference type="RefSeq" id="WP_123575725.1">
    <property type="nucleotide sequence ID" value="NZ_RKHG01000001.1"/>
</dbReference>
<organism evidence="4 5">
    <name type="scientific">Luteococcus japonicus</name>
    <dbReference type="NCBI Taxonomy" id="33984"/>
    <lineage>
        <taxon>Bacteria</taxon>
        <taxon>Bacillati</taxon>
        <taxon>Actinomycetota</taxon>
        <taxon>Actinomycetes</taxon>
        <taxon>Propionibacteriales</taxon>
        <taxon>Propionibacteriaceae</taxon>
        <taxon>Luteococcus</taxon>
    </lineage>
</organism>
<dbReference type="AlphaFoldDB" id="A0A3N1ZV74"/>
<gene>
    <name evidence="4" type="ORF">EDD41_1923</name>
</gene>
<keyword evidence="2 4" id="KW-0808">Transferase</keyword>
<dbReference type="Gene3D" id="3.40.50.2000">
    <property type="entry name" value="Glycogen Phosphorylase B"/>
    <property type="match status" value="2"/>
</dbReference>
<dbReference type="Proteomes" id="UP000275749">
    <property type="component" value="Unassembled WGS sequence"/>
</dbReference>
<dbReference type="CDD" id="cd03794">
    <property type="entry name" value="GT4_WbuB-like"/>
    <property type="match status" value="1"/>
</dbReference>
<dbReference type="GO" id="GO:0016757">
    <property type="term" value="F:glycosyltransferase activity"/>
    <property type="evidence" value="ECO:0007669"/>
    <property type="project" value="UniProtKB-KW"/>
</dbReference>
<dbReference type="Pfam" id="PF13692">
    <property type="entry name" value="Glyco_trans_1_4"/>
    <property type="match status" value="1"/>
</dbReference>
<dbReference type="EMBL" id="RKHG01000001">
    <property type="protein sequence ID" value="ROR54696.1"/>
    <property type="molecule type" value="Genomic_DNA"/>
</dbReference>
<evidence type="ECO:0000313" key="5">
    <source>
        <dbReference type="Proteomes" id="UP000275749"/>
    </source>
</evidence>
<evidence type="ECO:0000313" key="4">
    <source>
        <dbReference type="EMBL" id="ROR54696.1"/>
    </source>
</evidence>
<accession>A0A3N1ZV74</accession>
<dbReference type="PANTHER" id="PTHR12526:SF629">
    <property type="entry name" value="TEICHURONIC ACID BIOSYNTHESIS GLYCOSYLTRANSFERASE TUAH-RELATED"/>
    <property type="match status" value="1"/>
</dbReference>
<comment type="caution">
    <text evidence="4">The sequence shown here is derived from an EMBL/GenBank/DDBJ whole genome shotgun (WGS) entry which is preliminary data.</text>
</comment>
<name>A0A3N1ZV74_9ACTN</name>
<feature type="domain" description="Glycosyltransferase subfamily 4-like N-terminal" evidence="3">
    <location>
        <begin position="26"/>
        <end position="162"/>
    </location>
</feature>
<dbReference type="PANTHER" id="PTHR12526">
    <property type="entry name" value="GLYCOSYLTRANSFERASE"/>
    <property type="match status" value="1"/>
</dbReference>
<dbReference type="Pfam" id="PF13439">
    <property type="entry name" value="Glyco_transf_4"/>
    <property type="match status" value="1"/>
</dbReference>
<dbReference type="SUPFAM" id="SSF53756">
    <property type="entry name" value="UDP-Glycosyltransferase/glycogen phosphorylase"/>
    <property type="match status" value="1"/>
</dbReference>